<dbReference type="AlphaFoldDB" id="A0A7C3KJP2"/>
<dbReference type="EMBL" id="DSRU01000340">
    <property type="protein sequence ID" value="HFN00723.1"/>
    <property type="molecule type" value="Genomic_DNA"/>
</dbReference>
<evidence type="ECO:0000313" key="1">
    <source>
        <dbReference type="EMBL" id="HFN00723.1"/>
    </source>
</evidence>
<name>A0A7C3KJP2_9CYAN</name>
<dbReference type="PANTHER" id="PTHR40616">
    <property type="entry name" value="LINALOOL DEHYDRATASE_ISOMERASE DOMAIN-CONTAINING PROTEIN"/>
    <property type="match status" value="1"/>
</dbReference>
<comment type="caution">
    <text evidence="1">The sequence shown here is derived from an EMBL/GenBank/DDBJ whole genome shotgun (WGS) entry which is preliminary data.</text>
</comment>
<sequence length="576" mass="65667">MGYLPEESLARLHSALAPLNRQYDPIARMLHVPLKSYGFLRFFQGFPVHPTRESVSYAAALLDTGDVTLSQRAIKILRQVLPLQDQQSDSKTYGIWPKYLEEKPFKIVQPDPNWADFLGTRLLQIILAHRHHLPPELVGTIDVAIEHAARAIQQRNVPLEYTNIAIMGIYVTLVTAQTYALPDLHDYAMARLRDFHTYTFEQGGFSEYNSPTYTVITLKVLGRLRLHVQDVEAQQLIEALYRLAWEEIAYHFHPPSMQWAGPHSRSYSTLLDPEVIALIERSTSERIHFGVSETHPAIDEHWLLLPCPPDLEPLLLSVDKPHTVTKTLSKKSPKQVLTSYMASTFTLGSVNYCDFWHQRRLLLAYWGDSKAPSYLHLRCLHNNTDFAAAQFFSVQREGRVLAGIAFANDMNPTNPYIPYKPRDSKLLTKDLRLRFEFKGVFTGAEFKIKPTSSVKSQSSVHLHLGGLHFQISIPYVQFGETEARWEVTQSESQLYLDVVLWSGQQRLFDLVKLERAAIAVALDIRPEAVTLPDVLVDVDNGYLTVNWEHLGLQFLNHPATQLLLNESFSLSSIARH</sequence>
<evidence type="ECO:0008006" key="2">
    <source>
        <dbReference type="Google" id="ProtNLM"/>
    </source>
</evidence>
<organism evidence="1">
    <name type="scientific">Oscillatoriales cyanobacterium SpSt-418</name>
    <dbReference type="NCBI Taxonomy" id="2282169"/>
    <lineage>
        <taxon>Bacteria</taxon>
        <taxon>Bacillati</taxon>
        <taxon>Cyanobacteriota</taxon>
        <taxon>Cyanophyceae</taxon>
        <taxon>Oscillatoriophycideae</taxon>
        <taxon>Oscillatoriales</taxon>
    </lineage>
</organism>
<reference evidence="1" key="1">
    <citation type="journal article" date="2020" name="mSystems">
        <title>Genome- and Community-Level Interaction Insights into Carbon Utilization and Element Cycling Functions of Hydrothermarchaeota in Hydrothermal Sediment.</title>
        <authorList>
            <person name="Zhou Z."/>
            <person name="Liu Y."/>
            <person name="Xu W."/>
            <person name="Pan J."/>
            <person name="Luo Z.H."/>
            <person name="Li M."/>
        </authorList>
    </citation>
    <scope>NUCLEOTIDE SEQUENCE [LARGE SCALE GENOMIC DNA]</scope>
    <source>
        <strain evidence="1">SpSt-418</strain>
    </source>
</reference>
<dbReference type="PANTHER" id="PTHR40616:SF1">
    <property type="entry name" value="LINALOOL DEHYDRATASE_ISOMERASE DOMAIN-CONTAINING PROTEIN"/>
    <property type="match status" value="1"/>
</dbReference>
<protein>
    <recommendedName>
        <fullName evidence="2">Heparin-sulfate lyase N-terminal domain-containing protein</fullName>
    </recommendedName>
</protein>
<gene>
    <name evidence="1" type="ORF">ENR64_23810</name>
</gene>
<proteinExistence type="predicted"/>
<accession>A0A7C3KJP2</accession>